<protein>
    <submittedName>
        <fullName evidence="2">Uncharacterized protein</fullName>
    </submittedName>
</protein>
<dbReference type="Proteomes" id="UP000199517">
    <property type="component" value="Unassembled WGS sequence"/>
</dbReference>
<name>A0A1I1RJ82_9BURK</name>
<evidence type="ECO:0000313" key="3">
    <source>
        <dbReference type="Proteomes" id="UP000199517"/>
    </source>
</evidence>
<dbReference type="STRING" id="32040.SAMN04489710_101168"/>
<accession>A0A1I1RJ82</accession>
<evidence type="ECO:0000313" key="2">
    <source>
        <dbReference type="EMBL" id="SFD34202.1"/>
    </source>
</evidence>
<reference evidence="3" key="1">
    <citation type="submission" date="2016-10" db="EMBL/GenBank/DDBJ databases">
        <authorList>
            <person name="Varghese N."/>
            <person name="Submissions S."/>
        </authorList>
    </citation>
    <scope>NUCLEOTIDE SEQUENCE [LARGE SCALE GENOMIC DNA]</scope>
    <source>
        <strain evidence="3">DSM 7481</strain>
    </source>
</reference>
<feature type="compositionally biased region" description="Polar residues" evidence="1">
    <location>
        <begin position="23"/>
        <end position="33"/>
    </location>
</feature>
<dbReference type="AlphaFoldDB" id="A0A1I1RJ82"/>
<organism evidence="2 3">
    <name type="scientific">Paracidovorax konjaci</name>
    <dbReference type="NCBI Taxonomy" id="32040"/>
    <lineage>
        <taxon>Bacteria</taxon>
        <taxon>Pseudomonadati</taxon>
        <taxon>Pseudomonadota</taxon>
        <taxon>Betaproteobacteria</taxon>
        <taxon>Burkholderiales</taxon>
        <taxon>Comamonadaceae</taxon>
        <taxon>Paracidovorax</taxon>
    </lineage>
</organism>
<feature type="region of interest" description="Disordered" evidence="1">
    <location>
        <begin position="21"/>
        <end position="83"/>
    </location>
</feature>
<feature type="region of interest" description="Disordered" evidence="1">
    <location>
        <begin position="194"/>
        <end position="252"/>
    </location>
</feature>
<dbReference type="EMBL" id="FOMQ01000001">
    <property type="protein sequence ID" value="SFD34202.1"/>
    <property type="molecule type" value="Genomic_DNA"/>
</dbReference>
<gene>
    <name evidence="2" type="ORF">SAMN04489710_101168</name>
</gene>
<dbReference type="OrthoDB" id="8800220at2"/>
<proteinExistence type="predicted"/>
<evidence type="ECO:0000256" key="1">
    <source>
        <dbReference type="SAM" id="MobiDB-lite"/>
    </source>
</evidence>
<keyword evidence="3" id="KW-1185">Reference proteome</keyword>
<sequence length="1044" mass="109676">MSLLSKLSHCFGIARVSYDTPVGQKQQTPSIPSTAVRPLDGPARRRTSTGSTLPPRGTVPTAPAVRGDSARNGAPAVETASARPASTHVLLDAMAQEAPDSSALTKALFAPATRGFGVAADLAYELGRADFSRMPPIPGLPGAPTVLLAQALAAATGGDARLARDALAFLRGLDPQQDIAAAWRQQAGGLEDGTASVYLTPEGSEQGDEDRAADASVDGGSAYHTPDGSEPGTPERSLPASPRPSHADAAGDAMRAVRQAAWQAAAALAGTPTGFDVLQSIVAQPVAAEHGRDFALLLKAAAAVPAEHAVRGDPAAVLGNPAALGTLTGKAVACAAARMAGEVDAARPHQWALTAVRNDIFETGPGTHFAAINSRLMKTGRWIERATPERGRLLRNPIFGKSPFRALKHGTQNVERGPAIARHRLAREQELRRAATALVGPLVAAAERARAPGPGQVPDALLRAAVLEHCLQTPAPQPLERDGFDEAARADIALRLAGRLSPDPGPDLVQQLKQSTQLKALADLRLDSGAMGEWFGEVRGAPGNDGAQEVQEAQGGQEVPWVQTVSTALAQAEEEALGRDTRVPMVTRETVRSALKDIIANIEGSSRLRLSSGGLVGVGLRQITSSISAVASAFFLRGRVDGRAQRSRQAVFEIAMPPYDMELVLGSQRQVSKQIGVGAFVGPDIGVAKAGVNVDTLLYGRDDAEIEGISLRLPRVGRPVPELRAEFSALVDALLDGSQGGAQADDATPLLQRLLQEFPELTVNRIGEAGDGRRRHGVGADLVGSIGQWGAKVSASVGGNVEAQRNVTRHYADATGRMRVERSIEGNAVRIGVGAKVTAGPSASVASQTSFSGGVDVSLATTQFGVGAERIQSGVSHRREAVYEDGRLHPLSFVETEYQTVDAFMKALKPEKGAWVDAGADPERLEGLLADIRQHAAPTHSFAVRHIVTPEARARNDAYRSAMQLCEQHPSGLPQAAAALAGTIESQWQDPAATQPYSLRSYERNLVQATQGVDIVVQFASLEAAEASHIDNRLDVPAQRPRRA</sequence>
<dbReference type="RefSeq" id="WP_092948870.1">
    <property type="nucleotide sequence ID" value="NZ_FOMQ01000001.1"/>
</dbReference>